<dbReference type="Proteomes" id="UP000199699">
    <property type="component" value="Unassembled WGS sequence"/>
</dbReference>
<keyword evidence="4" id="KW-1185">Reference proteome</keyword>
<feature type="region of interest" description="Disordered" evidence="1">
    <location>
        <begin position="531"/>
        <end position="562"/>
    </location>
</feature>
<proteinExistence type="predicted"/>
<dbReference type="OrthoDB" id="2487981at2"/>
<evidence type="ECO:0000256" key="1">
    <source>
        <dbReference type="SAM" id="MobiDB-lite"/>
    </source>
</evidence>
<name>A0A1C6RBB9_9ACTN</name>
<dbReference type="InterPro" id="IPR039448">
    <property type="entry name" value="Beta_helix"/>
</dbReference>
<sequence>MSGQAASAPGVRPYAVAGAPLLCDARGHGLTGDGTTNDQPALAALVDRLGDAFAADGRARVIYCPPGVYAIRDAGTVWRSGVSLMGAGPGATRFVLSNEGNRTRPVPLAFHTTELHGASPDRSLAYCTFADFEIDGSGVASAQYNPLAKGLGLQYVTGGLFRNLFIHHTAATGFGCDFLQDTLVEAVRVLECGRMDNGAEMGGAGIGVGIGGWGPTERLTIANCVAVGNATNGIFLEMQFSDRPQPRGIRIVGCHAESNRFGISDWGADGLIVTGCTMMGNLEAGFQVSAKGTTGISGKGGLLTDCLIDGNLRDGINIGNTAGPYTVRGNRISGNGRYGYHHQDLGQGDRSAAEEIVIESNDIWGNSLDGIRFDRPLRDAVIINNRIRNNGRQCADATSGGGESVRYTHHTLVDQHANWPADGHRGKVLRVGHRYAVVAANNANTLSLAPIRPGSDSAWSADTPLPGTPYELPPAPPSRAGITIDATSDSVTIRGNLIRDSGSHTQTHGIWITDRGNCFDCQVVDNGLDGNHTASRTDTPAPGGHWEGNHRHPRNPSNHSNR</sequence>
<dbReference type="InterPro" id="IPR006626">
    <property type="entry name" value="PbH1"/>
</dbReference>
<dbReference type="EMBL" id="FMHT01000003">
    <property type="protein sequence ID" value="SCL14268.1"/>
    <property type="molecule type" value="Genomic_DNA"/>
</dbReference>
<evidence type="ECO:0000313" key="3">
    <source>
        <dbReference type="EMBL" id="SCL14268.1"/>
    </source>
</evidence>
<dbReference type="Pfam" id="PF13229">
    <property type="entry name" value="Beta_helix"/>
    <property type="match status" value="1"/>
</dbReference>
<protein>
    <submittedName>
        <fullName evidence="3">Right handed beta helix region</fullName>
    </submittedName>
</protein>
<evidence type="ECO:0000313" key="4">
    <source>
        <dbReference type="Proteomes" id="UP000199699"/>
    </source>
</evidence>
<evidence type="ECO:0000259" key="2">
    <source>
        <dbReference type="Pfam" id="PF13229"/>
    </source>
</evidence>
<accession>A0A1C6RBB9</accession>
<dbReference type="InterPro" id="IPR011050">
    <property type="entry name" value="Pectin_lyase_fold/virulence"/>
</dbReference>
<dbReference type="SUPFAM" id="SSF51126">
    <property type="entry name" value="Pectin lyase-like"/>
    <property type="match status" value="1"/>
</dbReference>
<dbReference type="RefSeq" id="WP_091075185.1">
    <property type="nucleotide sequence ID" value="NZ_FMHT01000003.1"/>
</dbReference>
<organism evidence="3 4">
    <name type="scientific">Micromonospora nigra</name>
    <dbReference type="NCBI Taxonomy" id="145857"/>
    <lineage>
        <taxon>Bacteria</taxon>
        <taxon>Bacillati</taxon>
        <taxon>Actinomycetota</taxon>
        <taxon>Actinomycetes</taxon>
        <taxon>Micromonosporales</taxon>
        <taxon>Micromonosporaceae</taxon>
        <taxon>Micromonospora</taxon>
    </lineage>
</organism>
<dbReference type="InterPro" id="IPR012334">
    <property type="entry name" value="Pectin_lyas_fold"/>
</dbReference>
<dbReference type="Gene3D" id="2.160.20.10">
    <property type="entry name" value="Single-stranded right-handed beta-helix, Pectin lyase-like"/>
    <property type="match status" value="2"/>
</dbReference>
<dbReference type="STRING" id="145857.GA0070616_0392"/>
<reference evidence="3 4" key="1">
    <citation type="submission" date="2016-06" db="EMBL/GenBank/DDBJ databases">
        <authorList>
            <person name="Kjaerup R.B."/>
            <person name="Dalgaard T.S."/>
            <person name="Juul-Madsen H.R."/>
        </authorList>
    </citation>
    <scope>NUCLEOTIDE SEQUENCE [LARGE SCALE GENOMIC DNA]</scope>
    <source>
        <strain evidence="3 4">DSM 43818</strain>
    </source>
</reference>
<feature type="domain" description="Right handed beta helix" evidence="2">
    <location>
        <begin position="220"/>
        <end position="340"/>
    </location>
</feature>
<dbReference type="AlphaFoldDB" id="A0A1C6RBB9"/>
<gene>
    <name evidence="3" type="ORF">GA0070616_0392</name>
</gene>
<dbReference type="SMART" id="SM00710">
    <property type="entry name" value="PbH1"/>
    <property type="match status" value="8"/>
</dbReference>